<dbReference type="EMBL" id="CP000542">
    <property type="protein sequence ID" value="ABM58468.1"/>
    <property type="molecule type" value="Genomic_DNA"/>
</dbReference>
<accession>A1WLG1</accession>
<evidence type="ECO:0000313" key="2">
    <source>
        <dbReference type="Proteomes" id="UP000000374"/>
    </source>
</evidence>
<dbReference type="eggNOG" id="COG3385">
    <property type="taxonomic scope" value="Bacteria"/>
</dbReference>
<evidence type="ECO:0000313" key="1">
    <source>
        <dbReference type="EMBL" id="ABM58468.1"/>
    </source>
</evidence>
<dbReference type="InterPro" id="IPR012337">
    <property type="entry name" value="RNaseH-like_sf"/>
</dbReference>
<reference evidence="2" key="1">
    <citation type="submission" date="2006-12" db="EMBL/GenBank/DDBJ databases">
        <title>Complete sequence of chromosome 1 of Verminephrobacter eiseniae EF01-2.</title>
        <authorList>
            <person name="Copeland A."/>
            <person name="Lucas S."/>
            <person name="Lapidus A."/>
            <person name="Barry K."/>
            <person name="Detter J.C."/>
            <person name="Glavina del Rio T."/>
            <person name="Dalin E."/>
            <person name="Tice H."/>
            <person name="Pitluck S."/>
            <person name="Chertkov O."/>
            <person name="Brettin T."/>
            <person name="Bruce D."/>
            <person name="Han C."/>
            <person name="Tapia R."/>
            <person name="Gilna P."/>
            <person name="Schmutz J."/>
            <person name="Larimer F."/>
            <person name="Land M."/>
            <person name="Hauser L."/>
            <person name="Kyrpides N."/>
            <person name="Kim E."/>
            <person name="Stahl D."/>
            <person name="Richardson P."/>
        </authorList>
    </citation>
    <scope>NUCLEOTIDE SEQUENCE [LARGE SCALE GENOMIC DNA]</scope>
    <source>
        <strain evidence="2">EF01-2</strain>
    </source>
</reference>
<dbReference type="STRING" id="391735.Veis_2726"/>
<sequence>MLQSQLVWWHHRPTTCMNDLKVTNDLTPDCSSAAQDACGLRWKIGQFHREAKQLTGIGRCQGRKARIQRNHIACAVLVWGRLAQVARQTARSLNPSQT</sequence>
<dbReference type="HOGENOM" id="CLU_2332828_0_0_4"/>
<evidence type="ECO:0008006" key="3">
    <source>
        <dbReference type="Google" id="ProtNLM"/>
    </source>
</evidence>
<dbReference type="SUPFAM" id="SSF53098">
    <property type="entry name" value="Ribonuclease H-like"/>
    <property type="match status" value="1"/>
</dbReference>
<gene>
    <name evidence="1" type="ordered locus">Veis_2726</name>
</gene>
<dbReference type="KEGG" id="vei:Veis_2726"/>
<dbReference type="Proteomes" id="UP000000374">
    <property type="component" value="Chromosome"/>
</dbReference>
<dbReference type="AlphaFoldDB" id="A1WLG1"/>
<protein>
    <recommendedName>
        <fullName evidence="3">Transposase IS4-like domain-containing protein</fullName>
    </recommendedName>
</protein>
<keyword evidence="2" id="KW-1185">Reference proteome</keyword>
<name>A1WLG1_VEREI</name>
<proteinExistence type="predicted"/>
<organism evidence="1 2">
    <name type="scientific">Verminephrobacter eiseniae (strain EF01-2)</name>
    <dbReference type="NCBI Taxonomy" id="391735"/>
    <lineage>
        <taxon>Bacteria</taxon>
        <taxon>Pseudomonadati</taxon>
        <taxon>Pseudomonadota</taxon>
        <taxon>Betaproteobacteria</taxon>
        <taxon>Burkholderiales</taxon>
        <taxon>Comamonadaceae</taxon>
        <taxon>Verminephrobacter</taxon>
    </lineage>
</organism>